<name>A0ABM7PI40_9BACT</name>
<evidence type="ECO:0000256" key="3">
    <source>
        <dbReference type="SAM" id="SignalP"/>
    </source>
</evidence>
<evidence type="ECO:0000259" key="4">
    <source>
        <dbReference type="Pfam" id="PF13458"/>
    </source>
</evidence>
<accession>A0ABM7PI40</accession>
<evidence type="ECO:0000256" key="1">
    <source>
        <dbReference type="ARBA" id="ARBA00010062"/>
    </source>
</evidence>
<keyword evidence="2 3" id="KW-0732">Signal</keyword>
<evidence type="ECO:0000313" key="6">
    <source>
        <dbReference type="Proteomes" id="UP001320148"/>
    </source>
</evidence>
<reference evidence="5 6" key="1">
    <citation type="submission" date="2021-02" db="EMBL/GenBank/DDBJ databases">
        <title>Complete genome of Desulfoluna sp. strain ASN36.</title>
        <authorList>
            <person name="Takahashi A."/>
            <person name="Kojima H."/>
            <person name="Fukui M."/>
        </authorList>
    </citation>
    <scope>NUCLEOTIDE SEQUENCE [LARGE SCALE GENOMIC DNA]</scope>
    <source>
        <strain evidence="5 6">ASN36</strain>
    </source>
</reference>
<dbReference type="Proteomes" id="UP001320148">
    <property type="component" value="Chromosome"/>
</dbReference>
<dbReference type="SUPFAM" id="SSF53822">
    <property type="entry name" value="Periplasmic binding protein-like I"/>
    <property type="match status" value="1"/>
</dbReference>
<dbReference type="InterPro" id="IPR051010">
    <property type="entry name" value="BCAA_transport"/>
</dbReference>
<dbReference type="InterPro" id="IPR028081">
    <property type="entry name" value="Leu-bd"/>
</dbReference>
<sequence>MWYRLMGIVSLAVLCVTGGEANAGEGRETGNSPRRAPILIGLDADLSSGSAESGLAIRRGIELALDEINAGGGVLGRPLGLVVRDHHGNPTRGIDNIIELSGMPDLVAVVGGLHTPVAMAELPAIHKHRVIYLGPWAAGTPVVDNGYSPNFVFRISVRDSLAGGYLIDQALARGFKHPALLLENTGWGRSNEKAMNTALSHHGMAPTTTQWLNWGAKKVSDQLQAVEASGADVVMLVTNAPEGAVVIKTLADLPEERRMPVISHWGITGGSFFQDTRDVLPKTDLMFLQTFSFLATASEPRSATVAEAYITRYDDCDTLAHIKSPVGTAHAYDLVHLLARAIRIAGSTDRSRVRDALEQIQHHPGLVRNYAPPFTPTRHDALTRADFHLARFDENGVIRRITP</sequence>
<feature type="domain" description="Leucine-binding protein" evidence="4">
    <location>
        <begin position="37"/>
        <end position="365"/>
    </location>
</feature>
<dbReference type="Gene3D" id="3.40.50.2300">
    <property type="match status" value="2"/>
</dbReference>
<dbReference type="EMBL" id="AP024488">
    <property type="protein sequence ID" value="BCS96806.1"/>
    <property type="molecule type" value="Genomic_DNA"/>
</dbReference>
<organism evidence="5 6">
    <name type="scientific">Desulfoluna limicola</name>
    <dbReference type="NCBI Taxonomy" id="2810562"/>
    <lineage>
        <taxon>Bacteria</taxon>
        <taxon>Pseudomonadati</taxon>
        <taxon>Thermodesulfobacteriota</taxon>
        <taxon>Desulfobacteria</taxon>
        <taxon>Desulfobacterales</taxon>
        <taxon>Desulfolunaceae</taxon>
        <taxon>Desulfoluna</taxon>
    </lineage>
</organism>
<dbReference type="PANTHER" id="PTHR30483">
    <property type="entry name" value="LEUCINE-SPECIFIC-BINDING PROTEIN"/>
    <property type="match status" value="1"/>
</dbReference>
<evidence type="ECO:0000313" key="5">
    <source>
        <dbReference type="EMBL" id="BCS96806.1"/>
    </source>
</evidence>
<comment type="similarity">
    <text evidence="1">Belongs to the leucine-binding protein family.</text>
</comment>
<feature type="chain" id="PRO_5047080436" evidence="3">
    <location>
        <begin position="24"/>
        <end position="403"/>
    </location>
</feature>
<evidence type="ECO:0000256" key="2">
    <source>
        <dbReference type="ARBA" id="ARBA00022729"/>
    </source>
</evidence>
<dbReference type="Pfam" id="PF13458">
    <property type="entry name" value="Peripla_BP_6"/>
    <property type="match status" value="1"/>
</dbReference>
<gene>
    <name evidence="5" type="ORF">DSLASN_24380</name>
</gene>
<keyword evidence="6" id="KW-1185">Reference proteome</keyword>
<proteinExistence type="inferred from homology"/>
<dbReference type="PANTHER" id="PTHR30483:SF6">
    <property type="entry name" value="PERIPLASMIC BINDING PROTEIN OF ABC TRANSPORTER FOR NATURAL AMINO ACIDS"/>
    <property type="match status" value="1"/>
</dbReference>
<feature type="signal peptide" evidence="3">
    <location>
        <begin position="1"/>
        <end position="23"/>
    </location>
</feature>
<dbReference type="InterPro" id="IPR028082">
    <property type="entry name" value="Peripla_BP_I"/>
</dbReference>
<dbReference type="CDD" id="cd19979">
    <property type="entry name" value="PBP1_ABC_ligand_binding-like"/>
    <property type="match status" value="1"/>
</dbReference>
<protein>
    <submittedName>
        <fullName evidence="5">Amino acid-binding protein</fullName>
    </submittedName>
</protein>